<protein>
    <submittedName>
        <fullName evidence="2">Uncharacterized protein</fullName>
    </submittedName>
</protein>
<reference evidence="2" key="1">
    <citation type="submission" date="2022-02" db="EMBL/GenBank/DDBJ databases">
        <title>Towards deciphering the DNA virus diversity associated with rodent species in the families Cricetidae and Heteromyidae.</title>
        <authorList>
            <person name="Lund M."/>
            <person name="Larsen B.B."/>
            <person name="Gryseels S."/>
            <person name="Kraberger S."/>
            <person name="Rowsey D.M."/>
            <person name="Steger L."/>
            <person name="Yule K.M."/>
            <person name="Upham N.S."/>
            <person name="Worobey M."/>
            <person name="Van Doorslaer K."/>
            <person name="Varsani A."/>
        </authorList>
    </citation>
    <scope>NUCLEOTIDE SEQUENCE</scope>
    <source>
        <strain evidence="2">UA08Rod_6251</strain>
    </source>
</reference>
<accession>A0A976N108</accession>
<sequence length="59" mass="6678">MDVLVLELIFLGLVILVIKVLVLDFLLDRKEVILCVDIVLAVVFVDVMVVVEDFLHVVE</sequence>
<feature type="transmembrane region" description="Helical" evidence="1">
    <location>
        <begin position="32"/>
        <end position="51"/>
    </location>
</feature>
<name>A0A976N108_9VIRU</name>
<keyword evidence="1" id="KW-1133">Transmembrane helix</keyword>
<feature type="transmembrane region" description="Helical" evidence="1">
    <location>
        <begin position="6"/>
        <end position="27"/>
    </location>
</feature>
<evidence type="ECO:0000313" key="2">
    <source>
        <dbReference type="EMBL" id="UPW40884.1"/>
    </source>
</evidence>
<keyword evidence="1" id="KW-0472">Membrane</keyword>
<evidence type="ECO:0000256" key="1">
    <source>
        <dbReference type="SAM" id="Phobius"/>
    </source>
</evidence>
<organism evidence="2">
    <name type="scientific">Sigmofec virus UA08Rod_6251</name>
    <dbReference type="NCBI Taxonomy" id="2929226"/>
    <lineage>
        <taxon>Viruses</taxon>
        <taxon>Monodnaviria</taxon>
        <taxon>Sangervirae</taxon>
        <taxon>Phixviricota</taxon>
        <taxon>Malgrandaviricetes</taxon>
        <taxon>Petitvirales</taxon>
        <taxon>Microviridae</taxon>
    </lineage>
</organism>
<dbReference type="EMBL" id="OM869513">
    <property type="protein sequence ID" value="UPW40884.1"/>
    <property type="molecule type" value="Genomic_DNA"/>
</dbReference>
<keyword evidence="1" id="KW-0812">Transmembrane</keyword>
<proteinExistence type="predicted"/>